<dbReference type="PANTHER" id="PTHR37314:SF4">
    <property type="entry name" value="UPF0700 TRANSMEMBRANE PROTEIN YOAK"/>
    <property type="match status" value="1"/>
</dbReference>
<dbReference type="Proteomes" id="UP000184232">
    <property type="component" value="Unassembled WGS sequence"/>
</dbReference>
<sequence>MYRHLGKNRTLKHNIKIAVILSFVAGIVNIVGFLSIHQLTTNVTGHFALFINDIANFKIWEGTVYLLYIFFFILGSFTSSFFIEKYKSRKTNILPVLVLFEAALLVIVTFLFYKINNNHFIAGILLFAMGFQNSYVSKISNTLVRTTHLTGLFTDLGIDLSHLFFAEHIQNRPKLLASIKLRIYIILFFFLGGFSGGFFYSELKLGINTLILAASILTISAFFDSLKYRYIKYSRK</sequence>
<dbReference type="PANTHER" id="PTHR37314">
    <property type="entry name" value="SLR0142 PROTEIN"/>
    <property type="match status" value="1"/>
</dbReference>
<feature type="transmembrane region" description="Helical" evidence="1">
    <location>
        <begin position="20"/>
        <end position="39"/>
    </location>
</feature>
<feature type="transmembrane region" description="Helical" evidence="1">
    <location>
        <begin position="181"/>
        <end position="200"/>
    </location>
</feature>
<feature type="transmembrane region" description="Helical" evidence="1">
    <location>
        <begin position="94"/>
        <end position="113"/>
    </location>
</feature>
<evidence type="ECO:0000256" key="1">
    <source>
        <dbReference type="SAM" id="Phobius"/>
    </source>
</evidence>
<feature type="transmembrane region" description="Helical" evidence="1">
    <location>
        <begin position="59"/>
        <end position="82"/>
    </location>
</feature>
<keyword evidence="1" id="KW-1133">Transmembrane helix</keyword>
<keyword evidence="1" id="KW-0812">Transmembrane</keyword>
<proteinExistence type="predicted"/>
<name>A0A1M6LB00_9FLAO</name>
<evidence type="ECO:0000313" key="3">
    <source>
        <dbReference type="Proteomes" id="UP000184232"/>
    </source>
</evidence>
<dbReference type="Pfam" id="PF06912">
    <property type="entry name" value="DUF1275"/>
    <property type="match status" value="1"/>
</dbReference>
<organism evidence="2 3">
    <name type="scientific">Flavobacterium haoranii</name>
    <dbReference type="NCBI Taxonomy" id="683124"/>
    <lineage>
        <taxon>Bacteria</taxon>
        <taxon>Pseudomonadati</taxon>
        <taxon>Bacteroidota</taxon>
        <taxon>Flavobacteriia</taxon>
        <taxon>Flavobacteriales</taxon>
        <taxon>Flavobacteriaceae</taxon>
        <taxon>Flavobacterium</taxon>
    </lineage>
</organism>
<keyword evidence="1" id="KW-0472">Membrane</keyword>
<keyword evidence="3" id="KW-1185">Reference proteome</keyword>
<dbReference type="RefSeq" id="WP_072785478.1">
    <property type="nucleotide sequence ID" value="NZ_CP045292.1"/>
</dbReference>
<evidence type="ECO:0000313" key="2">
    <source>
        <dbReference type="EMBL" id="SHJ68309.1"/>
    </source>
</evidence>
<dbReference type="EMBL" id="FQZH01000005">
    <property type="protein sequence ID" value="SHJ68309.1"/>
    <property type="molecule type" value="Genomic_DNA"/>
</dbReference>
<dbReference type="STRING" id="683124.SAMN05444337_2438"/>
<dbReference type="OrthoDB" id="270162at2"/>
<feature type="transmembrane region" description="Helical" evidence="1">
    <location>
        <begin position="206"/>
        <end position="226"/>
    </location>
</feature>
<feature type="transmembrane region" description="Helical" evidence="1">
    <location>
        <begin position="119"/>
        <end position="136"/>
    </location>
</feature>
<dbReference type="AlphaFoldDB" id="A0A1M6LB00"/>
<reference evidence="2 3" key="1">
    <citation type="submission" date="2016-11" db="EMBL/GenBank/DDBJ databases">
        <authorList>
            <person name="Jaros S."/>
            <person name="Januszkiewicz K."/>
            <person name="Wedrychowicz H."/>
        </authorList>
    </citation>
    <scope>NUCLEOTIDE SEQUENCE [LARGE SCALE GENOMIC DNA]</scope>
    <source>
        <strain evidence="2 3">DSM 22807</strain>
    </source>
</reference>
<dbReference type="InterPro" id="IPR010699">
    <property type="entry name" value="DUF1275"/>
</dbReference>
<gene>
    <name evidence="2" type="ORF">SAMN05444337_2438</name>
</gene>
<accession>A0A1M6LB00</accession>
<protein>
    <submittedName>
        <fullName evidence="2">Uncharacterized membrane protein YoaK, UPF0700 family</fullName>
    </submittedName>
</protein>